<accession>A0A806TXG3</accession>
<sequence>MKKCTKAIIAVIAGAAILIGVIWLINESSYPNAPAFDDHFTRKFLNKDKKVDDGFYEFKSKTGQYTMWFPEEYQVLHKYREDYTRNGESYENWSASYIKPYENDQQTYAIKAEFSENDMKSELIYVESLFKEQLDSKKPKQLETSHTRIYYDYAYTYFRGTNQHIVHDSKENPPNLYVAYVADKSSDKVIKLIYDSVGENTETNKMDRKKWFLKMLQSIKFVKGN</sequence>
<dbReference type="EMBL" id="CP010586">
    <property type="protein sequence ID" value="AKP76016.1"/>
    <property type="molecule type" value="Genomic_DNA"/>
</dbReference>
<keyword evidence="1" id="KW-0472">Membrane</keyword>
<dbReference type="Proteomes" id="UP000036410">
    <property type="component" value="Chromosome"/>
</dbReference>
<dbReference type="RefSeq" id="WP_034269901.1">
    <property type="nucleotide sequence ID" value="NZ_CP010586.1"/>
</dbReference>
<keyword evidence="1" id="KW-1133">Transmembrane helix</keyword>
<feature type="transmembrane region" description="Helical" evidence="1">
    <location>
        <begin position="7"/>
        <end position="25"/>
    </location>
</feature>
<reference evidence="2 3" key="1">
    <citation type="submission" date="2015-01" db="EMBL/GenBank/DDBJ databases">
        <title>Genome sequence of bacillus megaterium Q3.</title>
        <authorList>
            <person name="Wang Y."/>
            <person name="Luo K."/>
            <person name="Bai L."/>
            <person name="Luo F."/>
        </authorList>
    </citation>
    <scope>NUCLEOTIDE SEQUENCE [LARGE SCALE GENOMIC DNA]</scope>
    <source>
        <strain evidence="2 3">Q3</strain>
    </source>
</reference>
<protein>
    <submittedName>
        <fullName evidence="2">Uncharacterized protein</fullName>
    </submittedName>
</protein>
<evidence type="ECO:0000313" key="3">
    <source>
        <dbReference type="Proteomes" id="UP000036410"/>
    </source>
</evidence>
<proteinExistence type="predicted"/>
<evidence type="ECO:0000313" key="2">
    <source>
        <dbReference type="EMBL" id="AKP76016.1"/>
    </source>
</evidence>
<name>A0A806TXG3_PRIMG</name>
<dbReference type="AlphaFoldDB" id="A0A806TXG3"/>
<organism evidence="2 3">
    <name type="scientific">Priestia megaterium Q3</name>
    <dbReference type="NCBI Taxonomy" id="1452722"/>
    <lineage>
        <taxon>Bacteria</taxon>
        <taxon>Bacillati</taxon>
        <taxon>Bacillota</taxon>
        <taxon>Bacilli</taxon>
        <taxon>Bacillales</taxon>
        <taxon>Bacillaceae</taxon>
        <taxon>Priestia</taxon>
    </lineage>
</organism>
<keyword evidence="1" id="KW-0812">Transmembrane</keyword>
<gene>
    <name evidence="2" type="ORF">AS52_01051</name>
</gene>
<evidence type="ECO:0000256" key="1">
    <source>
        <dbReference type="SAM" id="Phobius"/>
    </source>
</evidence>